<keyword evidence="3" id="KW-1185">Reference proteome</keyword>
<sequence>MWTRSARRRDTAARPRPRHSPATPVPSAVPPPPRAGGREAGRQRAPPGRLGKGPPGGRLPPPHHRRMRQVRCRICSPRPGLIPAPLDPHSRRRIRGVAEGGGAAGIGGRRWGGVSGQSLEVMRRGRERERGRRAVGERGGRRGVREMKT</sequence>
<feature type="compositionally biased region" description="Gly residues" evidence="1">
    <location>
        <begin position="99"/>
        <end position="115"/>
    </location>
</feature>
<feature type="compositionally biased region" description="Pro residues" evidence="1">
    <location>
        <begin position="23"/>
        <end position="34"/>
    </location>
</feature>
<evidence type="ECO:0000313" key="3">
    <source>
        <dbReference type="Proteomes" id="UP000823388"/>
    </source>
</evidence>
<proteinExistence type="predicted"/>
<evidence type="ECO:0000256" key="1">
    <source>
        <dbReference type="SAM" id="MobiDB-lite"/>
    </source>
</evidence>
<feature type="region of interest" description="Disordered" evidence="1">
    <location>
        <begin position="99"/>
        <end position="149"/>
    </location>
</feature>
<comment type="caution">
    <text evidence="2">The sequence shown here is derived from an EMBL/GenBank/DDBJ whole genome shotgun (WGS) entry which is preliminary data.</text>
</comment>
<accession>A0A8T0PUK8</accession>
<feature type="compositionally biased region" description="Basic and acidic residues" evidence="1">
    <location>
        <begin position="121"/>
        <end position="149"/>
    </location>
</feature>
<feature type="region of interest" description="Disordered" evidence="1">
    <location>
        <begin position="1"/>
        <end position="67"/>
    </location>
</feature>
<dbReference type="AlphaFoldDB" id="A0A8T0PUK8"/>
<dbReference type="EMBL" id="CM029051">
    <property type="protein sequence ID" value="KAG2564022.1"/>
    <property type="molecule type" value="Genomic_DNA"/>
</dbReference>
<dbReference type="Proteomes" id="UP000823388">
    <property type="component" value="Chromosome 8K"/>
</dbReference>
<evidence type="ECO:0000313" key="2">
    <source>
        <dbReference type="EMBL" id="KAG2564022.1"/>
    </source>
</evidence>
<gene>
    <name evidence="2" type="ORF">PVAP13_8KG343210</name>
</gene>
<reference evidence="2" key="1">
    <citation type="submission" date="2020-05" db="EMBL/GenBank/DDBJ databases">
        <title>WGS assembly of Panicum virgatum.</title>
        <authorList>
            <person name="Lovell J.T."/>
            <person name="Jenkins J."/>
            <person name="Shu S."/>
            <person name="Juenger T.E."/>
            <person name="Schmutz J."/>
        </authorList>
    </citation>
    <scope>NUCLEOTIDE SEQUENCE</scope>
    <source>
        <strain evidence="2">AP13</strain>
    </source>
</reference>
<protein>
    <submittedName>
        <fullName evidence="2">Uncharacterized protein</fullName>
    </submittedName>
</protein>
<organism evidence="2 3">
    <name type="scientific">Panicum virgatum</name>
    <name type="common">Blackwell switchgrass</name>
    <dbReference type="NCBI Taxonomy" id="38727"/>
    <lineage>
        <taxon>Eukaryota</taxon>
        <taxon>Viridiplantae</taxon>
        <taxon>Streptophyta</taxon>
        <taxon>Embryophyta</taxon>
        <taxon>Tracheophyta</taxon>
        <taxon>Spermatophyta</taxon>
        <taxon>Magnoliopsida</taxon>
        <taxon>Liliopsida</taxon>
        <taxon>Poales</taxon>
        <taxon>Poaceae</taxon>
        <taxon>PACMAD clade</taxon>
        <taxon>Panicoideae</taxon>
        <taxon>Panicodae</taxon>
        <taxon>Paniceae</taxon>
        <taxon>Panicinae</taxon>
        <taxon>Panicum</taxon>
        <taxon>Panicum sect. Hiantes</taxon>
    </lineage>
</organism>
<name>A0A8T0PUK8_PANVG</name>